<accession>A0AAW0G4Z2</accession>
<name>A0AAW0G4Z2_9APHY</name>
<proteinExistence type="predicted"/>
<gene>
    <name evidence="2" type="ORF">QCA50_010643</name>
</gene>
<organism evidence="2 3">
    <name type="scientific">Cerrena zonata</name>
    <dbReference type="NCBI Taxonomy" id="2478898"/>
    <lineage>
        <taxon>Eukaryota</taxon>
        <taxon>Fungi</taxon>
        <taxon>Dikarya</taxon>
        <taxon>Basidiomycota</taxon>
        <taxon>Agaricomycotina</taxon>
        <taxon>Agaricomycetes</taxon>
        <taxon>Polyporales</taxon>
        <taxon>Cerrenaceae</taxon>
        <taxon>Cerrena</taxon>
    </lineage>
</organism>
<evidence type="ECO:0000313" key="2">
    <source>
        <dbReference type="EMBL" id="KAK7686419.1"/>
    </source>
</evidence>
<keyword evidence="3" id="KW-1185">Reference proteome</keyword>
<keyword evidence="1" id="KW-0812">Transmembrane</keyword>
<reference evidence="2 3" key="1">
    <citation type="submission" date="2022-09" db="EMBL/GenBank/DDBJ databases">
        <authorList>
            <person name="Palmer J.M."/>
        </authorList>
    </citation>
    <scope>NUCLEOTIDE SEQUENCE [LARGE SCALE GENOMIC DNA]</scope>
    <source>
        <strain evidence="2 3">DSM 7382</strain>
    </source>
</reference>
<dbReference type="Proteomes" id="UP001385951">
    <property type="component" value="Unassembled WGS sequence"/>
</dbReference>
<keyword evidence="1" id="KW-0472">Membrane</keyword>
<evidence type="ECO:0008006" key="4">
    <source>
        <dbReference type="Google" id="ProtNLM"/>
    </source>
</evidence>
<comment type="caution">
    <text evidence="2">The sequence shown here is derived from an EMBL/GenBank/DDBJ whole genome shotgun (WGS) entry which is preliminary data.</text>
</comment>
<dbReference type="AlphaFoldDB" id="A0AAW0G4Z2"/>
<evidence type="ECO:0000256" key="1">
    <source>
        <dbReference type="SAM" id="Phobius"/>
    </source>
</evidence>
<sequence length="134" mass="15045">MCIPFIVLSMIFPTDIASRALFLPGLLLHPLIPFSSAIFSFGSPLRPLILIVFRSHDPDSPLVSITYSSQLNLDYQVPTLSFDIFVLLHAIPTLFLSSFSLTKLLVVPNFFSPSPCHIRSLDRLHNRNYLNSSN</sequence>
<evidence type="ECO:0000313" key="3">
    <source>
        <dbReference type="Proteomes" id="UP001385951"/>
    </source>
</evidence>
<feature type="transmembrane region" description="Helical" evidence="1">
    <location>
        <begin position="84"/>
        <end position="106"/>
    </location>
</feature>
<keyword evidence="1" id="KW-1133">Transmembrane helix</keyword>
<protein>
    <recommendedName>
        <fullName evidence="4">NADH dehydrogenase subunit 4</fullName>
    </recommendedName>
</protein>
<feature type="transmembrane region" description="Helical" evidence="1">
    <location>
        <begin position="21"/>
        <end position="41"/>
    </location>
</feature>
<dbReference type="EMBL" id="JASBNA010000017">
    <property type="protein sequence ID" value="KAK7686419.1"/>
    <property type="molecule type" value="Genomic_DNA"/>
</dbReference>